<dbReference type="Proteomes" id="UP000199651">
    <property type="component" value="Unassembled WGS sequence"/>
</dbReference>
<evidence type="ECO:0000256" key="1">
    <source>
        <dbReference type="SAM" id="Phobius"/>
    </source>
</evidence>
<protein>
    <submittedName>
        <fullName evidence="2">Uncharacterized protein</fullName>
    </submittedName>
</protein>
<dbReference type="STRING" id="504798.SAMN05421871_10114"/>
<dbReference type="EMBL" id="FNJB01000002">
    <property type="protein sequence ID" value="SDO23418.1"/>
    <property type="molecule type" value="Genomic_DNA"/>
</dbReference>
<keyword evidence="3" id="KW-1185">Reference proteome</keyword>
<keyword evidence="1" id="KW-0812">Transmembrane</keyword>
<evidence type="ECO:0000313" key="2">
    <source>
        <dbReference type="EMBL" id="SDO23418.1"/>
    </source>
</evidence>
<proteinExistence type="predicted"/>
<evidence type="ECO:0000313" key="3">
    <source>
        <dbReference type="Proteomes" id="UP000199651"/>
    </source>
</evidence>
<sequence length="66" mass="6717">MAGVKNLKGAFGVVGSVTAATSAVTSLRKAREDNDRLLLANAIGGIFVALTSALIAVRAFRKGGDK</sequence>
<accession>A0A1H0HW42</accession>
<keyword evidence="1" id="KW-0472">Membrane</keyword>
<name>A0A1H0HW42_9PSEU</name>
<dbReference type="RefSeq" id="WP_091370748.1">
    <property type="nucleotide sequence ID" value="NZ_FNDV01000001.1"/>
</dbReference>
<feature type="transmembrane region" description="Helical" evidence="1">
    <location>
        <begin position="38"/>
        <end position="60"/>
    </location>
</feature>
<gene>
    <name evidence="2" type="ORF">SAMN05192558_102289</name>
</gene>
<reference evidence="3" key="1">
    <citation type="submission" date="2016-10" db="EMBL/GenBank/DDBJ databases">
        <authorList>
            <person name="Varghese N."/>
            <person name="Submissions S."/>
        </authorList>
    </citation>
    <scope>NUCLEOTIDE SEQUENCE [LARGE SCALE GENOMIC DNA]</scope>
    <source>
        <strain evidence="3">IBRC-M 10655</strain>
    </source>
</reference>
<organism evidence="2 3">
    <name type="scientific">Actinokineospora alba</name>
    <dbReference type="NCBI Taxonomy" id="504798"/>
    <lineage>
        <taxon>Bacteria</taxon>
        <taxon>Bacillati</taxon>
        <taxon>Actinomycetota</taxon>
        <taxon>Actinomycetes</taxon>
        <taxon>Pseudonocardiales</taxon>
        <taxon>Pseudonocardiaceae</taxon>
        <taxon>Actinokineospora</taxon>
    </lineage>
</organism>
<dbReference type="AlphaFoldDB" id="A0A1H0HW42"/>
<dbReference type="OrthoDB" id="3700277at2"/>
<keyword evidence="1" id="KW-1133">Transmembrane helix</keyword>